<comment type="catalytic activity">
    <reaction evidence="8 10">
        <text>hydrogencarbonate + H(+) = CO2 + H2O</text>
        <dbReference type="Rhea" id="RHEA:10748"/>
        <dbReference type="ChEBI" id="CHEBI:15377"/>
        <dbReference type="ChEBI" id="CHEBI:15378"/>
        <dbReference type="ChEBI" id="CHEBI:16526"/>
        <dbReference type="ChEBI" id="CHEBI:17544"/>
        <dbReference type="EC" id="4.2.1.1"/>
    </reaction>
</comment>
<name>A0A2S0PAG7_9NEIS</name>
<reference evidence="11 12" key="1">
    <citation type="submission" date="2018-04" db="EMBL/GenBank/DDBJ databases">
        <title>Denitrifier Microvirgula.</title>
        <authorList>
            <person name="Anderson E."/>
            <person name="Jang J."/>
            <person name="Ishii S."/>
        </authorList>
    </citation>
    <scope>NUCLEOTIDE SEQUENCE [LARGE SCALE GENOMIC DNA]</scope>
    <source>
        <strain evidence="11 12">BE2.4</strain>
    </source>
</reference>
<dbReference type="GO" id="GO:0008270">
    <property type="term" value="F:zinc ion binding"/>
    <property type="evidence" value="ECO:0007669"/>
    <property type="project" value="UniProtKB-UniRule"/>
</dbReference>
<protein>
    <recommendedName>
        <fullName evidence="3 10">Carbonic anhydrase</fullName>
        <ecNumber evidence="2 10">4.2.1.1</ecNumber>
    </recommendedName>
    <alternativeName>
        <fullName evidence="7 10">Carbonate dehydratase</fullName>
    </alternativeName>
</protein>
<evidence type="ECO:0000256" key="4">
    <source>
        <dbReference type="ARBA" id="ARBA00022723"/>
    </source>
</evidence>
<dbReference type="Gene3D" id="3.40.1050.10">
    <property type="entry name" value="Carbonic anhydrase"/>
    <property type="match status" value="1"/>
</dbReference>
<feature type="binding site" evidence="9">
    <location>
        <position position="43"/>
    </location>
    <ligand>
        <name>Zn(2+)</name>
        <dbReference type="ChEBI" id="CHEBI:29105"/>
    </ligand>
</feature>
<keyword evidence="6 10" id="KW-0456">Lyase</keyword>
<dbReference type="EC" id="4.2.1.1" evidence="2 10"/>
<evidence type="ECO:0000256" key="3">
    <source>
        <dbReference type="ARBA" id="ARBA00014628"/>
    </source>
</evidence>
<evidence type="ECO:0000256" key="1">
    <source>
        <dbReference type="ARBA" id="ARBA00006217"/>
    </source>
</evidence>
<evidence type="ECO:0000256" key="2">
    <source>
        <dbReference type="ARBA" id="ARBA00012925"/>
    </source>
</evidence>
<gene>
    <name evidence="11" type="ORF">DAI18_09660</name>
</gene>
<evidence type="ECO:0000313" key="11">
    <source>
        <dbReference type="EMBL" id="AVY94277.1"/>
    </source>
</evidence>
<evidence type="ECO:0000256" key="7">
    <source>
        <dbReference type="ARBA" id="ARBA00031969"/>
    </source>
</evidence>
<keyword evidence="4 9" id="KW-0479">Metal-binding</keyword>
<dbReference type="InterPro" id="IPR045066">
    <property type="entry name" value="Beta_CA_cladeB"/>
</dbReference>
<dbReference type="EMBL" id="CP028519">
    <property type="protein sequence ID" value="AVY94277.1"/>
    <property type="molecule type" value="Genomic_DNA"/>
</dbReference>
<dbReference type="InterPro" id="IPR036874">
    <property type="entry name" value="Carbonic_anhydrase_sf"/>
</dbReference>
<evidence type="ECO:0000256" key="9">
    <source>
        <dbReference type="PIRSR" id="PIRSR601765-1"/>
    </source>
</evidence>
<dbReference type="SUPFAM" id="SSF53056">
    <property type="entry name" value="beta-carbonic anhydrase, cab"/>
    <property type="match status" value="1"/>
</dbReference>
<dbReference type="OrthoDB" id="9797527at2"/>
<dbReference type="PROSITE" id="PS00704">
    <property type="entry name" value="PROK_CO2_ANHYDRASE_1"/>
    <property type="match status" value="1"/>
</dbReference>
<organism evidence="11 12">
    <name type="scientific">Microvirgula aerodenitrificans</name>
    <dbReference type="NCBI Taxonomy" id="57480"/>
    <lineage>
        <taxon>Bacteria</taxon>
        <taxon>Pseudomonadati</taxon>
        <taxon>Pseudomonadota</taxon>
        <taxon>Betaproteobacteria</taxon>
        <taxon>Neisseriales</taxon>
        <taxon>Aquaspirillaceae</taxon>
        <taxon>Microvirgula</taxon>
    </lineage>
</organism>
<feature type="binding site" evidence="9">
    <location>
        <position position="45"/>
    </location>
    <ligand>
        <name>Zn(2+)</name>
        <dbReference type="ChEBI" id="CHEBI:29105"/>
    </ligand>
</feature>
<dbReference type="RefSeq" id="WP_028500105.1">
    <property type="nucleotide sequence ID" value="NZ_CALFSO010000142.1"/>
</dbReference>
<dbReference type="PANTHER" id="PTHR11002">
    <property type="entry name" value="CARBONIC ANHYDRASE"/>
    <property type="match status" value="1"/>
</dbReference>
<dbReference type="KEGG" id="maer:DAI18_09660"/>
<comment type="cofactor">
    <cofactor evidence="9">
        <name>Zn(2+)</name>
        <dbReference type="ChEBI" id="CHEBI:29105"/>
    </cofactor>
    <text evidence="9">Binds 1 zinc ion per subunit.</text>
</comment>
<dbReference type="STRING" id="1122240.GCA_000620105_03214"/>
<comment type="similarity">
    <text evidence="1 10">Belongs to the beta-class carbonic anhydrase family.</text>
</comment>
<evidence type="ECO:0000256" key="10">
    <source>
        <dbReference type="RuleBase" id="RU003956"/>
    </source>
</evidence>
<dbReference type="SMART" id="SM00947">
    <property type="entry name" value="Pro_CA"/>
    <property type="match status" value="1"/>
</dbReference>
<dbReference type="InterPro" id="IPR015892">
    <property type="entry name" value="Carbonic_anhydrase_CS"/>
</dbReference>
<keyword evidence="12" id="KW-1185">Reference proteome</keyword>
<dbReference type="GO" id="GO:0015976">
    <property type="term" value="P:carbon utilization"/>
    <property type="evidence" value="ECO:0007669"/>
    <property type="project" value="InterPro"/>
</dbReference>
<dbReference type="Proteomes" id="UP000244173">
    <property type="component" value="Chromosome"/>
</dbReference>
<evidence type="ECO:0000256" key="5">
    <source>
        <dbReference type="ARBA" id="ARBA00022833"/>
    </source>
</evidence>
<dbReference type="PANTHER" id="PTHR11002:SF76">
    <property type="entry name" value="CARBONIC ANHYDRASE"/>
    <property type="match status" value="1"/>
</dbReference>
<evidence type="ECO:0000313" key="12">
    <source>
        <dbReference type="Proteomes" id="UP000244173"/>
    </source>
</evidence>
<dbReference type="CDD" id="cd00884">
    <property type="entry name" value="beta_CA_cladeB"/>
    <property type="match status" value="1"/>
</dbReference>
<dbReference type="FunFam" id="3.40.1050.10:FF:000003">
    <property type="entry name" value="Carbonic anhydrase"/>
    <property type="match status" value="1"/>
</dbReference>
<evidence type="ECO:0000256" key="8">
    <source>
        <dbReference type="ARBA" id="ARBA00048348"/>
    </source>
</evidence>
<feature type="binding site" evidence="9">
    <location>
        <position position="106"/>
    </location>
    <ligand>
        <name>Zn(2+)</name>
        <dbReference type="ChEBI" id="CHEBI:29105"/>
    </ligand>
</feature>
<evidence type="ECO:0000256" key="6">
    <source>
        <dbReference type="ARBA" id="ARBA00023239"/>
    </source>
</evidence>
<keyword evidence="5 9" id="KW-0862">Zinc</keyword>
<proteinExistence type="inferred from homology"/>
<dbReference type="AlphaFoldDB" id="A0A2S0PAG7"/>
<dbReference type="PROSITE" id="PS00705">
    <property type="entry name" value="PROK_CO2_ANHYDRASE_2"/>
    <property type="match status" value="1"/>
</dbReference>
<dbReference type="GO" id="GO:0004089">
    <property type="term" value="F:carbonate dehydratase activity"/>
    <property type="evidence" value="ECO:0007669"/>
    <property type="project" value="UniProtKB-UniRule"/>
</dbReference>
<comment type="function">
    <text evidence="10">Reversible hydration of carbon dioxide.</text>
</comment>
<dbReference type="InterPro" id="IPR001765">
    <property type="entry name" value="Carbonic_anhydrase"/>
</dbReference>
<sequence>MQQGLDRFLQGFRRFQENYFAPNEALFDELKYGQNPATMIISCADSRVDPMMLTGCEPGELFVVRNIANLVPPCEDPSHETHHSVSAALEYAVNVLGIARIIVLGHGCCGGIRALMDGITDNPGNGGFLAKWLSIAEPVRDYVHSHYAECDPAAQLAIAERQSILISLDNLMSYPWIRDRVAAHTLSLHGWYFDIRDGALHGYDLDTRQFMPLVCPIEKR</sequence>
<accession>A0A2S0PAG7</accession>
<feature type="binding site" evidence="9">
    <location>
        <position position="109"/>
    </location>
    <ligand>
        <name>Zn(2+)</name>
        <dbReference type="ChEBI" id="CHEBI:29105"/>
    </ligand>
</feature>
<dbReference type="Pfam" id="PF00484">
    <property type="entry name" value="Pro_CA"/>
    <property type="match status" value="1"/>
</dbReference>